<accession>A0A812S4X1</accession>
<keyword evidence="2" id="KW-1185">Reference proteome</keyword>
<name>A0A812S4X1_9DINO</name>
<dbReference type="AlphaFoldDB" id="A0A812S4X1"/>
<sequence length="169" mass="19117">MVDHDPVHPNTYIGRAVRNQDDFQSCFKDGSKPAKRAMHHFWTYTSFAFVTGMAMKDQRCIIAVVNKPMEGERPLQDSVLALYEAPSIGAAAHRFGWRPLLLVVDLLGTCSKTMPFLMENAMEGWQRMKYSYTHISGLRLDKVECIPCPPPRCSLNQELANQVTASLKQ</sequence>
<dbReference type="OrthoDB" id="10301513at2759"/>
<comment type="caution">
    <text evidence="1">The sequence shown here is derived from an EMBL/GenBank/DDBJ whole genome shotgun (WGS) entry which is preliminary data.</text>
</comment>
<reference evidence="1" key="1">
    <citation type="submission" date="2021-02" db="EMBL/GenBank/DDBJ databases">
        <authorList>
            <person name="Dougan E. K."/>
            <person name="Rhodes N."/>
            <person name="Thang M."/>
            <person name="Chan C."/>
        </authorList>
    </citation>
    <scope>NUCLEOTIDE SEQUENCE</scope>
</reference>
<proteinExistence type="predicted"/>
<gene>
    <name evidence="1" type="primary">GIP</name>
    <name evidence="1" type="ORF">SNEC2469_LOCUS13043</name>
</gene>
<organism evidence="1 2">
    <name type="scientific">Symbiodinium necroappetens</name>
    <dbReference type="NCBI Taxonomy" id="1628268"/>
    <lineage>
        <taxon>Eukaryota</taxon>
        <taxon>Sar</taxon>
        <taxon>Alveolata</taxon>
        <taxon>Dinophyceae</taxon>
        <taxon>Suessiales</taxon>
        <taxon>Symbiodiniaceae</taxon>
        <taxon>Symbiodinium</taxon>
    </lineage>
</organism>
<dbReference type="EMBL" id="CAJNJA010020797">
    <property type="protein sequence ID" value="CAE7464946.1"/>
    <property type="molecule type" value="Genomic_DNA"/>
</dbReference>
<dbReference type="Proteomes" id="UP000601435">
    <property type="component" value="Unassembled WGS sequence"/>
</dbReference>
<evidence type="ECO:0000313" key="1">
    <source>
        <dbReference type="EMBL" id="CAE7464946.1"/>
    </source>
</evidence>
<protein>
    <submittedName>
        <fullName evidence="1">GIP protein</fullName>
    </submittedName>
</protein>
<evidence type="ECO:0000313" key="2">
    <source>
        <dbReference type="Proteomes" id="UP000601435"/>
    </source>
</evidence>